<proteinExistence type="predicted"/>
<dbReference type="PROSITE" id="PS51257">
    <property type="entry name" value="PROKAR_LIPOPROTEIN"/>
    <property type="match status" value="1"/>
</dbReference>
<dbReference type="EMBL" id="CAADRM010000119">
    <property type="protein sequence ID" value="VFU16371.1"/>
    <property type="molecule type" value="Genomic_DNA"/>
</dbReference>
<dbReference type="AlphaFoldDB" id="A0A485M275"/>
<accession>A0A485M275</accession>
<gene>
    <name evidence="1" type="ORF">SCFA_540014</name>
</gene>
<reference evidence="1" key="1">
    <citation type="submission" date="2019-03" db="EMBL/GenBank/DDBJ databases">
        <authorList>
            <person name="Hao L."/>
        </authorList>
    </citation>
    <scope>NUCLEOTIDE SEQUENCE</scope>
</reference>
<organism evidence="1">
    <name type="scientific">anaerobic digester metagenome</name>
    <dbReference type="NCBI Taxonomy" id="1263854"/>
    <lineage>
        <taxon>unclassified sequences</taxon>
        <taxon>metagenomes</taxon>
        <taxon>ecological metagenomes</taxon>
    </lineage>
</organism>
<protein>
    <submittedName>
        <fullName evidence="1">Uncharacterized protein</fullName>
    </submittedName>
</protein>
<name>A0A485M275_9ZZZZ</name>
<evidence type="ECO:0000313" key="1">
    <source>
        <dbReference type="EMBL" id="VFU16371.1"/>
    </source>
</evidence>
<sequence length="132" mass="15336">MRIYKMAVALSVVSMLCLISSCWFYLSERADARYNQAKFTSIMRARAEQQAYQEKLDALEMHWKRLRELSGEQTANVSYDITLYPKNFGELQEKIVSTYAEGFFFLDRAMIQSTHEGIRLAVTGFRMGGRRP</sequence>